<feature type="region of interest" description="Disordered" evidence="1">
    <location>
        <begin position="74"/>
        <end position="93"/>
    </location>
</feature>
<dbReference type="PANTHER" id="PTHR13379">
    <property type="entry name" value="UNCHARACTERIZED DUF1308"/>
    <property type="match status" value="1"/>
</dbReference>
<comment type="caution">
    <text evidence="3">The sequence shown here is derived from an EMBL/GenBank/DDBJ whole genome shotgun (WGS) entry which is preliminary data.</text>
</comment>
<dbReference type="Proteomes" id="UP001174691">
    <property type="component" value="Unassembled WGS sequence"/>
</dbReference>
<keyword evidence="4" id="KW-1185">Reference proteome</keyword>
<dbReference type="InterPro" id="IPR010733">
    <property type="entry name" value="DUF1308"/>
</dbReference>
<dbReference type="EMBL" id="JANBVN010000021">
    <property type="protein sequence ID" value="KAJ9161568.1"/>
    <property type="molecule type" value="Genomic_DNA"/>
</dbReference>
<dbReference type="AlphaFoldDB" id="A0AA38S632"/>
<protein>
    <recommendedName>
        <fullName evidence="2">DUF1308 domain-containing protein</fullName>
    </recommendedName>
</protein>
<accession>A0AA38S632</accession>
<reference evidence="3" key="1">
    <citation type="submission" date="2022-07" db="EMBL/GenBank/DDBJ databases">
        <title>Fungi with potential for degradation of polypropylene.</title>
        <authorList>
            <person name="Gostincar C."/>
        </authorList>
    </citation>
    <scope>NUCLEOTIDE SEQUENCE</scope>
    <source>
        <strain evidence="3">EXF-13287</strain>
    </source>
</reference>
<evidence type="ECO:0000259" key="2">
    <source>
        <dbReference type="Pfam" id="PF07000"/>
    </source>
</evidence>
<proteinExistence type="predicted"/>
<dbReference type="Pfam" id="PF07000">
    <property type="entry name" value="DUF1308"/>
    <property type="match status" value="1"/>
</dbReference>
<organism evidence="3 4">
    <name type="scientific">Coniochaeta hoffmannii</name>
    <dbReference type="NCBI Taxonomy" id="91930"/>
    <lineage>
        <taxon>Eukaryota</taxon>
        <taxon>Fungi</taxon>
        <taxon>Dikarya</taxon>
        <taxon>Ascomycota</taxon>
        <taxon>Pezizomycotina</taxon>
        <taxon>Sordariomycetes</taxon>
        <taxon>Sordariomycetidae</taxon>
        <taxon>Coniochaetales</taxon>
        <taxon>Coniochaetaceae</taxon>
        <taxon>Coniochaeta</taxon>
    </lineage>
</organism>
<name>A0AA38S632_9PEZI</name>
<evidence type="ECO:0000313" key="3">
    <source>
        <dbReference type="EMBL" id="KAJ9161568.1"/>
    </source>
</evidence>
<feature type="domain" description="DUF1308" evidence="2">
    <location>
        <begin position="308"/>
        <end position="396"/>
    </location>
</feature>
<dbReference type="PANTHER" id="PTHR13379:SF0">
    <property type="entry name" value="UPF0415 PROTEIN C7ORF25"/>
    <property type="match status" value="1"/>
</dbReference>
<evidence type="ECO:0000256" key="1">
    <source>
        <dbReference type="SAM" id="MobiDB-lite"/>
    </source>
</evidence>
<gene>
    <name evidence="3" type="ORF">NKR19_g2171</name>
</gene>
<sequence length="526" mass="58496">MHKHAEDEPRDIHTLLNRARTRAEDIIRRTERLLSEYQQFNDLRQKQRTAVVVPGQKVLVNSAKTEHAAATRMLGELRSRPLTSAGDDDDDAPGSLETVEHICEKLECSNVYSLETAWDVVKRCGGLEQLASRFSLHPSVGPCPLCRSKAVKKCPPKGKQDSRSVVYVDAVVNGGAEWLRIMGIDERRLLHEMAEMGWDWGAEDETDDEDDGCDVSVANVVRQLVAAARANRHEYRPPRLHLVFTRIAEGSNPEIDRLIRKLRAIPRQGVELQIDCADSQFLTAPPPLLDAALQTLVAEDLSNITSTVNLDCSILVALASDVTHSDIDIQPWHRNDVVVQIREEAELGSSLVKALYPVLRSRRLVCTAKAAQRFWEIVDTIATEAEAARAEIILPRSRSPGKTTEELVAELQALSAHPVDPDLRLPIGVVDHGVSEELVSAAEPSRLPRSAEFVSPILSELNRDIYLYGWLQDITTMTANNSLAKQIRMLVEEQRTDDDEAGPKIWVFPFTRALATKGRPAARGVS</sequence>
<evidence type="ECO:0000313" key="4">
    <source>
        <dbReference type="Proteomes" id="UP001174691"/>
    </source>
</evidence>